<dbReference type="AlphaFoldDB" id="A0A7M2XP94"/>
<evidence type="ECO:0000313" key="1">
    <source>
        <dbReference type="EMBL" id="QOV99696.1"/>
    </source>
</evidence>
<accession>A0A7M2XP94</accession>
<protein>
    <submittedName>
        <fullName evidence="1">Uncharacterized protein</fullName>
    </submittedName>
</protein>
<gene>
    <name evidence="1" type="ORF">INP59_04760</name>
</gene>
<reference evidence="1 2" key="1">
    <citation type="submission" date="2020-10" db="EMBL/GenBank/DDBJ databases">
        <title>Whole genome sequence of oil-degrading bacteria Rhodococcus pyridinivorans strain 5Ap.</title>
        <authorList>
            <person name="Akhremchuk A.E."/>
            <person name="Valentovich L.N."/>
            <person name="Charniauskaya M.I."/>
            <person name="Bukliarevich H.A."/>
            <person name="Titok M.A."/>
        </authorList>
    </citation>
    <scope>NUCLEOTIDE SEQUENCE [LARGE SCALE GENOMIC DNA]</scope>
    <source>
        <strain evidence="1 2">5Ap</strain>
    </source>
</reference>
<dbReference type="EMBL" id="CP063450">
    <property type="protein sequence ID" value="QOV99696.1"/>
    <property type="molecule type" value="Genomic_DNA"/>
</dbReference>
<proteinExistence type="predicted"/>
<organism evidence="1 2">
    <name type="scientific">Rhodococcus pyridinivorans</name>
    <dbReference type="NCBI Taxonomy" id="103816"/>
    <lineage>
        <taxon>Bacteria</taxon>
        <taxon>Bacillati</taxon>
        <taxon>Actinomycetota</taxon>
        <taxon>Actinomycetes</taxon>
        <taxon>Mycobacteriales</taxon>
        <taxon>Nocardiaceae</taxon>
        <taxon>Rhodococcus</taxon>
    </lineage>
</organism>
<keyword evidence="2" id="KW-1185">Reference proteome</keyword>
<name>A0A7M2XP94_9NOCA</name>
<evidence type="ECO:0000313" key="2">
    <source>
        <dbReference type="Proteomes" id="UP000593818"/>
    </source>
</evidence>
<dbReference type="Proteomes" id="UP000593818">
    <property type="component" value="Chromosome"/>
</dbReference>
<sequence>MGDWRCTVHRIGEPADRLARLSLVLADELTSAEVRDRARALARELFGHDVDVGEVEPENWSTRRPPPT</sequence>